<proteinExistence type="predicted"/>
<accession>E8KEG4</accession>
<keyword evidence="2" id="KW-0808">Transferase</keyword>
<dbReference type="InterPro" id="IPR006204">
    <property type="entry name" value="GHMP_kinase_N_dom"/>
</dbReference>
<dbReference type="Proteomes" id="UP000005467">
    <property type="component" value="Unassembled WGS sequence"/>
</dbReference>
<dbReference type="InterPro" id="IPR006203">
    <property type="entry name" value="GHMP_knse_ATP-bd_CS"/>
</dbReference>
<feature type="domain" description="GHMP kinase N-terminal" evidence="6">
    <location>
        <begin position="34"/>
        <end position="125"/>
    </location>
</feature>
<evidence type="ECO:0000313" key="8">
    <source>
        <dbReference type="Proteomes" id="UP000005467"/>
    </source>
</evidence>
<dbReference type="GO" id="GO:0008652">
    <property type="term" value="P:amino acid biosynthetic process"/>
    <property type="evidence" value="ECO:0007669"/>
    <property type="project" value="UniProtKB-KW"/>
</dbReference>
<evidence type="ECO:0000256" key="5">
    <source>
        <dbReference type="ARBA" id="ARBA00022840"/>
    </source>
</evidence>
<dbReference type="AlphaFoldDB" id="E8KEG4"/>
<keyword evidence="4 7" id="KW-0418">Kinase</keyword>
<sequence length="171" mass="19361">MHPLRVQIEDCDQPFELESVGYFVRKLPKEPQKNIVYQAYVLFSERFKLRGGKIKNLRLTLEKNMPIGSGLGSSACSIVAALVALNKFHDEPFSKMELLEMMGELEGRISGSIHYDNVAPCYLGGLQNRSVISASRYLSSMNGIGYLLTLALRFQPQRLVQFYRKITLAKI</sequence>
<comment type="caution">
    <text evidence="7">The sequence shown here is derived from an EMBL/GenBank/DDBJ whole genome shotgun (WGS) entry which is preliminary data.</text>
</comment>
<dbReference type="PANTHER" id="PTHR20861:SF1">
    <property type="entry name" value="HOMOSERINE KINASE"/>
    <property type="match status" value="1"/>
</dbReference>
<dbReference type="GO" id="GO:0016301">
    <property type="term" value="F:kinase activity"/>
    <property type="evidence" value="ECO:0007669"/>
    <property type="project" value="UniProtKB-KW"/>
</dbReference>
<dbReference type="Gene3D" id="3.30.230.10">
    <property type="match status" value="1"/>
</dbReference>
<dbReference type="Pfam" id="PF00288">
    <property type="entry name" value="GHMP_kinases_N"/>
    <property type="match status" value="1"/>
</dbReference>
<dbReference type="SUPFAM" id="SSF54211">
    <property type="entry name" value="Ribosomal protein S5 domain 2-like"/>
    <property type="match status" value="1"/>
</dbReference>
<evidence type="ECO:0000256" key="3">
    <source>
        <dbReference type="ARBA" id="ARBA00022741"/>
    </source>
</evidence>
<dbReference type="InterPro" id="IPR020568">
    <property type="entry name" value="Ribosomal_Su5_D2-typ_SF"/>
</dbReference>
<dbReference type="HOGENOM" id="CLU_1559681_0_0_6"/>
<keyword evidence="3" id="KW-0547">Nucleotide-binding</keyword>
<keyword evidence="8" id="KW-1185">Reference proteome</keyword>
<evidence type="ECO:0000256" key="2">
    <source>
        <dbReference type="ARBA" id="ARBA00022679"/>
    </source>
</evidence>
<keyword evidence="5" id="KW-0067">ATP-binding</keyword>
<name>E8KEG4_9PAST</name>
<evidence type="ECO:0000256" key="4">
    <source>
        <dbReference type="ARBA" id="ARBA00022777"/>
    </source>
</evidence>
<evidence type="ECO:0000256" key="1">
    <source>
        <dbReference type="ARBA" id="ARBA00022605"/>
    </source>
</evidence>
<dbReference type="GO" id="GO:0005524">
    <property type="term" value="F:ATP binding"/>
    <property type="evidence" value="ECO:0007669"/>
    <property type="project" value="UniProtKB-KW"/>
</dbReference>
<dbReference type="EMBL" id="AEVG01000017">
    <property type="protein sequence ID" value="EFX92710.1"/>
    <property type="molecule type" value="Genomic_DNA"/>
</dbReference>
<evidence type="ECO:0000313" key="7">
    <source>
        <dbReference type="EMBL" id="EFX92710.1"/>
    </source>
</evidence>
<dbReference type="PROSITE" id="PS00627">
    <property type="entry name" value="GHMP_KINASES_ATP"/>
    <property type="match status" value="1"/>
</dbReference>
<dbReference type="PANTHER" id="PTHR20861">
    <property type="entry name" value="HOMOSERINE/4-DIPHOSPHOCYTIDYL-2-C-METHYL-D-ERYTHRITOL KINASE"/>
    <property type="match status" value="1"/>
</dbReference>
<dbReference type="PRINTS" id="PR00958">
    <property type="entry name" value="HOMSERKINASE"/>
</dbReference>
<evidence type="ECO:0000259" key="6">
    <source>
        <dbReference type="Pfam" id="PF00288"/>
    </source>
</evidence>
<reference evidence="7 8" key="1">
    <citation type="submission" date="2011-01" db="EMBL/GenBank/DDBJ databases">
        <authorList>
            <person name="Muzny D."/>
            <person name="Qin X."/>
            <person name="Deng J."/>
            <person name="Jiang H."/>
            <person name="Liu Y."/>
            <person name="Qu J."/>
            <person name="Song X.-Z."/>
            <person name="Zhang L."/>
            <person name="Thornton R."/>
            <person name="Coyle M."/>
            <person name="Francisco L."/>
            <person name="Jackson L."/>
            <person name="Javaid M."/>
            <person name="Korchina V."/>
            <person name="Kovar C."/>
            <person name="Mata R."/>
            <person name="Mathew T."/>
            <person name="Ngo R."/>
            <person name="Nguyen L."/>
            <person name="Nguyen N."/>
            <person name="Okwuonu G."/>
            <person name="Ongeri F."/>
            <person name="Pham C."/>
            <person name="Simmons D."/>
            <person name="Wilczek-Boney K."/>
            <person name="Hale W."/>
            <person name="Jakkamsetti A."/>
            <person name="Pham P."/>
            <person name="Ruth R."/>
            <person name="San Lucas F."/>
            <person name="Warren J."/>
            <person name="Zhang J."/>
            <person name="Zhao Z."/>
            <person name="Zhou C."/>
            <person name="Zhu D."/>
            <person name="Lee S."/>
            <person name="Bess C."/>
            <person name="Blankenburg K."/>
            <person name="Forbes L."/>
            <person name="Fu Q."/>
            <person name="Gubbala S."/>
            <person name="Hirani K."/>
            <person name="Jayaseelan J.C."/>
            <person name="Lara F."/>
            <person name="Munidasa M."/>
            <person name="Palculict T."/>
            <person name="Patil S."/>
            <person name="Pu L.-L."/>
            <person name="Saada N."/>
            <person name="Tang L."/>
            <person name="Weissenberger G."/>
            <person name="Zhu Y."/>
            <person name="Hemphill L."/>
            <person name="Shang Y."/>
            <person name="Youmans B."/>
            <person name="Ayvaz T."/>
            <person name="Ross M."/>
            <person name="Santibanez J."/>
            <person name="Aqrawi P."/>
            <person name="Gross S."/>
            <person name="Joshi V."/>
            <person name="Fowler G."/>
            <person name="Nazareth L."/>
            <person name="Reid J."/>
            <person name="Worley K."/>
            <person name="Petrosino J."/>
            <person name="Highlander S."/>
            <person name="Gibbs R."/>
        </authorList>
    </citation>
    <scope>NUCLEOTIDE SEQUENCE [LARGE SCALE GENOMIC DNA]</scope>
    <source>
        <strain evidence="7 8">ATCC 25976</strain>
    </source>
</reference>
<organism evidence="7 8">
    <name type="scientific">Actinobacillus ureae ATCC 25976</name>
    <dbReference type="NCBI Taxonomy" id="887324"/>
    <lineage>
        <taxon>Bacteria</taxon>
        <taxon>Pseudomonadati</taxon>
        <taxon>Pseudomonadota</taxon>
        <taxon>Gammaproteobacteria</taxon>
        <taxon>Pasteurellales</taxon>
        <taxon>Pasteurellaceae</taxon>
        <taxon>Actinobacillus</taxon>
    </lineage>
</organism>
<dbReference type="InterPro" id="IPR014721">
    <property type="entry name" value="Ribsml_uS5_D2-typ_fold_subgr"/>
</dbReference>
<protein>
    <submittedName>
        <fullName evidence="7">GHMP kinase, N-terminal domain protein</fullName>
    </submittedName>
</protein>
<gene>
    <name evidence="7" type="ORF">HMPREF0027_0231</name>
</gene>
<keyword evidence="1" id="KW-0028">Amino-acid biosynthesis</keyword>